<dbReference type="GO" id="GO:0001681">
    <property type="term" value="F:sialate O-acetylesterase activity"/>
    <property type="evidence" value="ECO:0007669"/>
    <property type="project" value="InterPro"/>
</dbReference>
<dbReference type="Gene3D" id="3.40.50.1110">
    <property type="entry name" value="SGNH hydrolase"/>
    <property type="match status" value="1"/>
</dbReference>
<name>A0AAQ3L7Z2_9BACT</name>
<sequence length="480" mass="53147">MSSTLLFATALRATISLPAIFGDNMVLQAEQSLPFWGKALPGERITVAIRSDEGDLLSKMDTVTSSTGRWETTLPEVEAGIDCRVSVSGDKSEAITFRNVLTGQVWVCSGQSNMAFGLNEVGNADEALANADNDQLRLFLIKCKSSEVPLDDVRGEWMVCSPSSVDGFSAVAYFFGENLNAYLNQPIGLIATSWGATPAEAWTPMEAIESEPVLSRIIETYQQYQADPSAMKDERGRPYYRKSMQKAPSWLYNGMIHPIVPYAIKGAIWYQGESNDKQPKEYQTLFPLMIESWREKWNQGDFPFIYVELAGYGRKQTQPSEGGWAPIREAQGYALELPNTSVGTAVDVGEEREIHPRDKETVGKRLALAAEGLVYGREGLTESPRFERFRIENNQVHLEFINAEGGLSLTEDNGLTGFAITDDGDNWVWADAVVDGETIIVSSDAVEEPVAVRYGWAKFPIITVYSQAELPLLPFQTDKS</sequence>
<dbReference type="InterPro" id="IPR036514">
    <property type="entry name" value="SGNH_hydro_sf"/>
</dbReference>
<dbReference type="GO" id="GO:0005975">
    <property type="term" value="P:carbohydrate metabolic process"/>
    <property type="evidence" value="ECO:0007669"/>
    <property type="project" value="TreeGrafter"/>
</dbReference>
<reference evidence="3 4" key="1">
    <citation type="submission" date="2023-10" db="EMBL/GenBank/DDBJ databases">
        <title>Rubellicoccus peritrichatus gen. nov., sp. nov., isolated from an algae of coral reef tank.</title>
        <authorList>
            <person name="Luo J."/>
        </authorList>
    </citation>
    <scope>NUCLEOTIDE SEQUENCE [LARGE SCALE GENOMIC DNA]</scope>
    <source>
        <strain evidence="3 4">CR14</strain>
    </source>
</reference>
<dbReference type="Proteomes" id="UP001304300">
    <property type="component" value="Chromosome"/>
</dbReference>
<evidence type="ECO:0000259" key="2">
    <source>
        <dbReference type="Pfam" id="PF03629"/>
    </source>
</evidence>
<organism evidence="3 4">
    <name type="scientific">Rubellicoccus peritrichatus</name>
    <dbReference type="NCBI Taxonomy" id="3080537"/>
    <lineage>
        <taxon>Bacteria</taxon>
        <taxon>Pseudomonadati</taxon>
        <taxon>Verrucomicrobiota</taxon>
        <taxon>Opitutia</taxon>
        <taxon>Puniceicoccales</taxon>
        <taxon>Cerasicoccaceae</taxon>
        <taxon>Rubellicoccus</taxon>
    </lineage>
</organism>
<feature type="domain" description="Sialate O-acetylesterase" evidence="2">
    <location>
        <begin position="103"/>
        <end position="368"/>
    </location>
</feature>
<keyword evidence="4" id="KW-1185">Reference proteome</keyword>
<evidence type="ECO:0000256" key="1">
    <source>
        <dbReference type="ARBA" id="ARBA00022801"/>
    </source>
</evidence>
<dbReference type="Pfam" id="PF03629">
    <property type="entry name" value="SASA"/>
    <property type="match status" value="1"/>
</dbReference>
<dbReference type="EMBL" id="CP136920">
    <property type="protein sequence ID" value="WOO41324.1"/>
    <property type="molecule type" value="Genomic_DNA"/>
</dbReference>
<dbReference type="PANTHER" id="PTHR22901:SF0">
    <property type="entry name" value="SIALATE O-ACETYLESTERASE"/>
    <property type="match status" value="1"/>
</dbReference>
<proteinExistence type="predicted"/>
<dbReference type="RefSeq" id="WP_317833783.1">
    <property type="nucleotide sequence ID" value="NZ_CP136920.1"/>
</dbReference>
<accession>A0AAQ3L7Z2</accession>
<gene>
    <name evidence="3" type="ORF">RZN69_22115</name>
</gene>
<evidence type="ECO:0000313" key="3">
    <source>
        <dbReference type="EMBL" id="WOO41324.1"/>
    </source>
</evidence>
<protein>
    <submittedName>
        <fullName evidence="3">Sialate O-acetylesterase</fullName>
    </submittedName>
</protein>
<dbReference type="AlphaFoldDB" id="A0AAQ3L7Z2"/>
<dbReference type="PANTHER" id="PTHR22901">
    <property type="entry name" value="SIALATE O-ACETYLESTERASE"/>
    <property type="match status" value="1"/>
</dbReference>
<dbReference type="SUPFAM" id="SSF52266">
    <property type="entry name" value="SGNH hydrolase"/>
    <property type="match status" value="1"/>
</dbReference>
<evidence type="ECO:0000313" key="4">
    <source>
        <dbReference type="Proteomes" id="UP001304300"/>
    </source>
</evidence>
<keyword evidence="1" id="KW-0378">Hydrolase</keyword>
<dbReference type="InterPro" id="IPR005181">
    <property type="entry name" value="SASA"/>
</dbReference>
<dbReference type="InterPro" id="IPR039329">
    <property type="entry name" value="SIAE"/>
</dbReference>